<evidence type="ECO:0000256" key="8">
    <source>
        <dbReference type="SAM" id="Phobius"/>
    </source>
</evidence>
<feature type="transmembrane region" description="Helical" evidence="8">
    <location>
        <begin position="254"/>
        <end position="271"/>
    </location>
</feature>
<feature type="transmembrane region" description="Helical" evidence="8">
    <location>
        <begin position="303"/>
        <end position="324"/>
    </location>
</feature>
<comment type="similarity">
    <text evidence="2">Belongs to the autoinducer-2 exporter (AI-2E) (TC 2.A.86) family.</text>
</comment>
<dbReference type="AlphaFoldDB" id="A0A1E3A1I1"/>
<evidence type="ECO:0000256" key="2">
    <source>
        <dbReference type="ARBA" id="ARBA00009773"/>
    </source>
</evidence>
<evidence type="ECO:0000256" key="1">
    <source>
        <dbReference type="ARBA" id="ARBA00004651"/>
    </source>
</evidence>
<reference evidence="11 13" key="2">
    <citation type="submission" date="2016-08" db="EMBL/GenBank/DDBJ databases">
        <title>Characterization of Isolates of Eisenbergiella tayi Derived from Blood Cultures, Using Whole Genome Sequencing.</title>
        <authorList>
            <person name="Bernier A.-M."/>
            <person name="Burdz T."/>
            <person name="Wiebe D."/>
            <person name="Bernard K."/>
        </authorList>
    </citation>
    <scope>NUCLEOTIDE SEQUENCE [LARGE SCALE GENOMIC DNA]</scope>
    <source>
        <strain evidence="11 13">NML120146</strain>
    </source>
</reference>
<reference evidence="12 14" key="1">
    <citation type="submission" date="2016-07" db="EMBL/GenBank/DDBJ databases">
        <title>Characterization of isolates of Eisenbergiella tayi derived from blood cultures, using whole genome sequencing.</title>
        <authorList>
            <person name="Burdz T."/>
            <person name="Wiebe D."/>
            <person name="Huynh C."/>
            <person name="Bernard K."/>
        </authorList>
    </citation>
    <scope>NUCLEOTIDE SEQUENCE [LARGE SCALE GENOMIC DNA]</scope>
    <source>
        <strain evidence="10 12">NML 110608</strain>
        <strain evidence="9 14">NML 120489</strain>
    </source>
</reference>
<dbReference type="GO" id="GO:0005886">
    <property type="term" value="C:plasma membrane"/>
    <property type="evidence" value="ECO:0007669"/>
    <property type="project" value="UniProtKB-SubCell"/>
</dbReference>
<keyword evidence="7 8" id="KW-0472">Membrane</keyword>
<evidence type="ECO:0000256" key="4">
    <source>
        <dbReference type="ARBA" id="ARBA00022475"/>
    </source>
</evidence>
<keyword evidence="13" id="KW-1185">Reference proteome</keyword>
<evidence type="ECO:0000313" key="9">
    <source>
        <dbReference type="EMBL" id="ODM02602.1"/>
    </source>
</evidence>
<dbReference type="GO" id="GO:0055085">
    <property type="term" value="P:transmembrane transport"/>
    <property type="evidence" value="ECO:0007669"/>
    <property type="project" value="TreeGrafter"/>
</dbReference>
<evidence type="ECO:0000256" key="7">
    <source>
        <dbReference type="ARBA" id="ARBA00023136"/>
    </source>
</evidence>
<dbReference type="EMBL" id="MEHD01000056">
    <property type="protein sequence ID" value="ODR44231.1"/>
    <property type="molecule type" value="Genomic_DNA"/>
</dbReference>
<evidence type="ECO:0000313" key="12">
    <source>
        <dbReference type="Proteomes" id="UP000094067"/>
    </source>
</evidence>
<dbReference type="Proteomes" id="UP000094869">
    <property type="component" value="Unassembled WGS sequence"/>
</dbReference>
<comment type="caution">
    <text evidence="9">The sequence shown here is derived from an EMBL/GenBank/DDBJ whole genome shotgun (WGS) entry which is preliminary data.</text>
</comment>
<keyword evidence="3" id="KW-0813">Transport</keyword>
<comment type="subcellular location">
    <subcellularLocation>
        <location evidence="1">Cell membrane</location>
        <topology evidence="1">Multi-pass membrane protein</topology>
    </subcellularLocation>
</comment>
<keyword evidence="4" id="KW-1003">Cell membrane</keyword>
<name>A0A1E3A1I1_9FIRM</name>
<sequence length="428" mass="48259">MKFRWDKKYLYWGITALLVIGASICLFFLMFRGANFKDGVAQIISIAMPIIDGLVLAYLLTPVLNFIEKQALRHVFKKGRQALTDKQKKYLRMSAIVLTLLFVVLIIYAFSSVVLPQLFKSIQSIVFQFPVYVNNLTAWLQKVLADNPEVESYINDLINTYTPELRSWMNDTLLPQMNAVLKVVSNYAFNVLKALWNMIIGLIISVYIMGSKEKFIGQAKKAIYSAMDIKRANSFIEDIRFVHRTFGGFISGKLLDSLLIGILCFAGTSIMGTPYPVLISVIIGVTNIVPFFGPYLGAIPSALLILMIDPIQCLYFLIFILVLQQFDGNILGPKILGDSTGLSSFWVIFSITIFGGFMGVPGMVIGVPTFAVIYALCRRWINRNLAKKKLPTETEEYKELGRIDETSKEFIPCHPAEESEEKQSKEDK</sequence>
<feature type="transmembrane region" description="Helical" evidence="8">
    <location>
        <begin position="277"/>
        <end position="296"/>
    </location>
</feature>
<dbReference type="Pfam" id="PF01594">
    <property type="entry name" value="AI-2E_transport"/>
    <property type="match status" value="1"/>
</dbReference>
<evidence type="ECO:0000313" key="10">
    <source>
        <dbReference type="EMBL" id="ODM06511.1"/>
    </source>
</evidence>
<dbReference type="GeneID" id="93304141"/>
<keyword evidence="6 8" id="KW-1133">Transmembrane helix</keyword>
<feature type="transmembrane region" description="Helical" evidence="8">
    <location>
        <begin position="90"/>
        <end position="110"/>
    </location>
</feature>
<dbReference type="Proteomes" id="UP000094067">
    <property type="component" value="Unassembled WGS sequence"/>
</dbReference>
<dbReference type="InterPro" id="IPR002549">
    <property type="entry name" value="AI-2E-like"/>
</dbReference>
<feature type="transmembrane region" description="Helical" evidence="8">
    <location>
        <begin position="344"/>
        <end position="377"/>
    </location>
</feature>
<evidence type="ECO:0000313" key="13">
    <source>
        <dbReference type="Proteomes" id="UP000094869"/>
    </source>
</evidence>
<dbReference type="PATRIC" id="fig|1432052.3.peg.6805"/>
<evidence type="ECO:0000256" key="6">
    <source>
        <dbReference type="ARBA" id="ARBA00022989"/>
    </source>
</evidence>
<dbReference type="PANTHER" id="PTHR21716:SF53">
    <property type="entry name" value="PERMEASE PERM-RELATED"/>
    <property type="match status" value="1"/>
</dbReference>
<evidence type="ECO:0000313" key="11">
    <source>
        <dbReference type="EMBL" id="ODR44231.1"/>
    </source>
</evidence>
<keyword evidence="5 8" id="KW-0812">Transmembrane</keyword>
<evidence type="ECO:0008006" key="15">
    <source>
        <dbReference type="Google" id="ProtNLM"/>
    </source>
</evidence>
<feature type="transmembrane region" description="Helical" evidence="8">
    <location>
        <begin position="187"/>
        <end position="210"/>
    </location>
</feature>
<protein>
    <recommendedName>
        <fullName evidence="15">AI-2E family transporter</fullName>
    </recommendedName>
</protein>
<feature type="transmembrane region" description="Helical" evidence="8">
    <location>
        <begin position="9"/>
        <end position="31"/>
    </location>
</feature>
<dbReference type="EMBL" id="MCGI01000009">
    <property type="protein sequence ID" value="ODM02602.1"/>
    <property type="molecule type" value="Genomic_DNA"/>
</dbReference>
<evidence type="ECO:0000313" key="14">
    <source>
        <dbReference type="Proteomes" id="UP000095003"/>
    </source>
</evidence>
<evidence type="ECO:0000256" key="3">
    <source>
        <dbReference type="ARBA" id="ARBA00022448"/>
    </source>
</evidence>
<dbReference type="Proteomes" id="UP000095003">
    <property type="component" value="Unassembled WGS sequence"/>
</dbReference>
<dbReference type="RefSeq" id="WP_044971771.1">
    <property type="nucleotide sequence ID" value="NZ_BAABXS010000001.1"/>
</dbReference>
<gene>
    <name evidence="9" type="ORF">BEH84_06157</name>
    <name evidence="10" type="ORF">BEI61_02401</name>
    <name evidence="11" type="ORF">BEI63_31990</name>
</gene>
<feature type="transmembrane region" description="Helical" evidence="8">
    <location>
        <begin position="43"/>
        <end position="67"/>
    </location>
</feature>
<accession>A0A1E3A1I1</accession>
<dbReference type="PANTHER" id="PTHR21716">
    <property type="entry name" value="TRANSMEMBRANE PROTEIN"/>
    <property type="match status" value="1"/>
</dbReference>
<evidence type="ECO:0000256" key="5">
    <source>
        <dbReference type="ARBA" id="ARBA00022692"/>
    </source>
</evidence>
<dbReference type="EMBL" id="MCGH01000002">
    <property type="protein sequence ID" value="ODM06511.1"/>
    <property type="molecule type" value="Genomic_DNA"/>
</dbReference>
<organism evidence="9 14">
    <name type="scientific">Eisenbergiella tayi</name>
    <dbReference type="NCBI Taxonomy" id="1432052"/>
    <lineage>
        <taxon>Bacteria</taxon>
        <taxon>Bacillati</taxon>
        <taxon>Bacillota</taxon>
        <taxon>Clostridia</taxon>
        <taxon>Lachnospirales</taxon>
        <taxon>Lachnospiraceae</taxon>
        <taxon>Eisenbergiella</taxon>
    </lineage>
</organism>
<proteinExistence type="inferred from homology"/>